<evidence type="ECO:0000256" key="3">
    <source>
        <dbReference type="ARBA" id="ARBA00023163"/>
    </source>
</evidence>
<dbReference type="Proteomes" id="UP000637628">
    <property type="component" value="Unassembled WGS sequence"/>
</dbReference>
<dbReference type="PANTHER" id="PTHR46796">
    <property type="entry name" value="HTH-TYPE TRANSCRIPTIONAL ACTIVATOR RHAS-RELATED"/>
    <property type="match status" value="1"/>
</dbReference>
<evidence type="ECO:0000259" key="4">
    <source>
        <dbReference type="PROSITE" id="PS01124"/>
    </source>
</evidence>
<protein>
    <submittedName>
        <fullName evidence="5">AraC family transcriptional regulator</fullName>
    </submittedName>
</protein>
<evidence type="ECO:0000313" key="6">
    <source>
        <dbReference type="Proteomes" id="UP000637628"/>
    </source>
</evidence>
<feature type="domain" description="HTH araC/xylS-type" evidence="4">
    <location>
        <begin position="145"/>
        <end position="244"/>
    </location>
</feature>
<evidence type="ECO:0000256" key="2">
    <source>
        <dbReference type="ARBA" id="ARBA00023125"/>
    </source>
</evidence>
<keyword evidence="1" id="KW-0805">Transcription regulation</keyword>
<dbReference type="InterPro" id="IPR009057">
    <property type="entry name" value="Homeodomain-like_sf"/>
</dbReference>
<reference evidence="5 6" key="1">
    <citation type="submission" date="2021-01" db="EMBL/GenBank/DDBJ databases">
        <title>Whole genome shotgun sequence of Actinoplanes durhamensis NBRC 14914.</title>
        <authorList>
            <person name="Komaki H."/>
            <person name="Tamura T."/>
        </authorList>
    </citation>
    <scope>NUCLEOTIDE SEQUENCE [LARGE SCALE GENOMIC DNA]</scope>
    <source>
        <strain evidence="5 6">NBRC 14914</strain>
    </source>
</reference>
<dbReference type="SMART" id="SM00342">
    <property type="entry name" value="HTH_ARAC"/>
    <property type="match status" value="1"/>
</dbReference>
<dbReference type="InterPro" id="IPR050204">
    <property type="entry name" value="AraC_XylS_family_regulators"/>
</dbReference>
<keyword evidence="3" id="KW-0804">Transcription</keyword>
<keyword evidence="6" id="KW-1185">Reference proteome</keyword>
<dbReference type="RefSeq" id="WP_203728659.1">
    <property type="nucleotide sequence ID" value="NZ_BAAATX010000062.1"/>
</dbReference>
<dbReference type="PANTHER" id="PTHR46796:SF15">
    <property type="entry name" value="BLL1074 PROTEIN"/>
    <property type="match status" value="1"/>
</dbReference>
<keyword evidence="2" id="KW-0238">DNA-binding</keyword>
<accession>A0ABQ3YZD3</accession>
<sequence>MLDNSVLVETPFARAAAVHCPGEQARWSAEEQVTGASLVLVRRGVFVRSADGRAAVADVTTGYLQRPGESQRIAHPRGADVCTSIAIAADLADRFAHAGARVHVSPAADLIHRRMLAAATADRPDLTADLIEALLPPAPDRPPPPAAIEDVRTMLHTDPARDLSSLAAAVGWSPWHLSRMFRRATGGTLSTYRRRLRVRAALDELPDRPELADLAIRTGFADQPHMTRMIRLETGRTPADLARELRKR</sequence>
<proteinExistence type="predicted"/>
<evidence type="ECO:0000313" key="5">
    <source>
        <dbReference type="EMBL" id="GIE02944.1"/>
    </source>
</evidence>
<dbReference type="Pfam" id="PF12833">
    <property type="entry name" value="HTH_18"/>
    <property type="match status" value="1"/>
</dbReference>
<dbReference type="InterPro" id="IPR018060">
    <property type="entry name" value="HTH_AraC"/>
</dbReference>
<dbReference type="PROSITE" id="PS01124">
    <property type="entry name" value="HTH_ARAC_FAMILY_2"/>
    <property type="match status" value="1"/>
</dbReference>
<comment type="caution">
    <text evidence="5">The sequence shown here is derived from an EMBL/GenBank/DDBJ whole genome shotgun (WGS) entry which is preliminary data.</text>
</comment>
<organism evidence="5 6">
    <name type="scientific">Paractinoplanes durhamensis</name>
    <dbReference type="NCBI Taxonomy" id="113563"/>
    <lineage>
        <taxon>Bacteria</taxon>
        <taxon>Bacillati</taxon>
        <taxon>Actinomycetota</taxon>
        <taxon>Actinomycetes</taxon>
        <taxon>Micromonosporales</taxon>
        <taxon>Micromonosporaceae</taxon>
        <taxon>Paractinoplanes</taxon>
    </lineage>
</organism>
<evidence type="ECO:0000256" key="1">
    <source>
        <dbReference type="ARBA" id="ARBA00023015"/>
    </source>
</evidence>
<name>A0ABQ3YZD3_9ACTN</name>
<dbReference type="EMBL" id="BOML01000034">
    <property type="protein sequence ID" value="GIE02944.1"/>
    <property type="molecule type" value="Genomic_DNA"/>
</dbReference>
<gene>
    <name evidence="5" type="ORF">Adu01nite_42940</name>
</gene>
<dbReference type="SUPFAM" id="SSF46689">
    <property type="entry name" value="Homeodomain-like"/>
    <property type="match status" value="1"/>
</dbReference>
<dbReference type="Gene3D" id="1.10.10.60">
    <property type="entry name" value="Homeodomain-like"/>
    <property type="match status" value="1"/>
</dbReference>